<gene>
    <name evidence="2" type="ORF">JZ751_006531</name>
</gene>
<feature type="compositionally biased region" description="Pro residues" evidence="1">
    <location>
        <begin position="43"/>
        <end position="53"/>
    </location>
</feature>
<sequence length="103" mass="11507">MRVPILEQLRVSLDTFDRCHGRWGRIERARGEELQSPNKARTPPAPIPAPPTHNPQTQVPQGTIQQCLTTAHYRAVRGFLMASCFLCCNGLTGHGCLESEMPR</sequence>
<evidence type="ECO:0000313" key="3">
    <source>
        <dbReference type="Proteomes" id="UP000824540"/>
    </source>
</evidence>
<feature type="region of interest" description="Disordered" evidence="1">
    <location>
        <begin position="27"/>
        <end position="59"/>
    </location>
</feature>
<evidence type="ECO:0000313" key="2">
    <source>
        <dbReference type="EMBL" id="KAG9334782.1"/>
    </source>
</evidence>
<accession>A0A8T2NAR8</accession>
<protein>
    <submittedName>
        <fullName evidence="2">Uncharacterized protein</fullName>
    </submittedName>
</protein>
<reference evidence="2" key="1">
    <citation type="thesis" date="2021" institute="BYU ScholarsArchive" country="Provo, UT, USA">
        <title>Applications of and Algorithms for Genome Assembly and Genomic Analyses with an Emphasis on Marine Teleosts.</title>
        <authorList>
            <person name="Pickett B.D."/>
        </authorList>
    </citation>
    <scope>NUCLEOTIDE SEQUENCE</scope>
    <source>
        <strain evidence="2">HI-2016</strain>
    </source>
</reference>
<dbReference type="AlphaFoldDB" id="A0A8T2NAR8"/>
<proteinExistence type="predicted"/>
<comment type="caution">
    <text evidence="2">The sequence shown here is derived from an EMBL/GenBank/DDBJ whole genome shotgun (WGS) entry which is preliminary data.</text>
</comment>
<dbReference type="EMBL" id="JAFBMS010000139">
    <property type="protein sequence ID" value="KAG9334782.1"/>
    <property type="molecule type" value="Genomic_DNA"/>
</dbReference>
<dbReference type="Proteomes" id="UP000824540">
    <property type="component" value="Unassembled WGS sequence"/>
</dbReference>
<keyword evidence="3" id="KW-1185">Reference proteome</keyword>
<name>A0A8T2NAR8_9TELE</name>
<evidence type="ECO:0000256" key="1">
    <source>
        <dbReference type="SAM" id="MobiDB-lite"/>
    </source>
</evidence>
<organism evidence="2 3">
    <name type="scientific">Albula glossodonta</name>
    <name type="common">roundjaw bonefish</name>
    <dbReference type="NCBI Taxonomy" id="121402"/>
    <lineage>
        <taxon>Eukaryota</taxon>
        <taxon>Metazoa</taxon>
        <taxon>Chordata</taxon>
        <taxon>Craniata</taxon>
        <taxon>Vertebrata</taxon>
        <taxon>Euteleostomi</taxon>
        <taxon>Actinopterygii</taxon>
        <taxon>Neopterygii</taxon>
        <taxon>Teleostei</taxon>
        <taxon>Albuliformes</taxon>
        <taxon>Albulidae</taxon>
        <taxon>Albula</taxon>
    </lineage>
</organism>